<keyword evidence="3" id="KW-1185">Reference proteome</keyword>
<dbReference type="Proteomes" id="UP000468388">
    <property type="component" value="Unassembled WGS sequence"/>
</dbReference>
<dbReference type="EMBL" id="WRXO01000009">
    <property type="protein sequence ID" value="MVT43810.1"/>
    <property type="molecule type" value="Genomic_DNA"/>
</dbReference>
<dbReference type="AlphaFoldDB" id="A0A6N8JF13"/>
<sequence>MQFRIILSCLLLGSITCLGQELLSLGTADSTLFYVDSVETAGGMTGLSPDRIAMINVVKFKKVPEKYAARGINSVIYIETKPFAHERYNKLFSELSPAYAEALKKYGNDSSFQYILDGAVLTNSIEPLLAALEKKGIADISIISPKILKEQYKVTDMKAGVVIRSK</sequence>
<proteinExistence type="predicted"/>
<feature type="signal peptide" evidence="1">
    <location>
        <begin position="1"/>
        <end position="19"/>
    </location>
</feature>
<gene>
    <name evidence="2" type="ORF">GO495_24665</name>
</gene>
<accession>A0A6N8JF13</accession>
<evidence type="ECO:0000313" key="2">
    <source>
        <dbReference type="EMBL" id="MVT43810.1"/>
    </source>
</evidence>
<comment type="caution">
    <text evidence="2">The sequence shown here is derived from an EMBL/GenBank/DDBJ whole genome shotgun (WGS) entry which is preliminary data.</text>
</comment>
<reference evidence="2 3" key="1">
    <citation type="submission" date="2019-12" db="EMBL/GenBank/DDBJ databases">
        <title>The draft genomic sequence of strain Chitinophaga oryziterrae JCM 16595.</title>
        <authorList>
            <person name="Zhang X."/>
        </authorList>
    </citation>
    <scope>NUCLEOTIDE SEQUENCE [LARGE SCALE GENOMIC DNA]</scope>
    <source>
        <strain evidence="2 3">JCM 16595</strain>
    </source>
</reference>
<evidence type="ECO:0000313" key="3">
    <source>
        <dbReference type="Proteomes" id="UP000468388"/>
    </source>
</evidence>
<protein>
    <submittedName>
        <fullName evidence="2">Uncharacterized protein</fullName>
    </submittedName>
</protein>
<organism evidence="2 3">
    <name type="scientific">Chitinophaga oryziterrae</name>
    <dbReference type="NCBI Taxonomy" id="1031224"/>
    <lineage>
        <taxon>Bacteria</taxon>
        <taxon>Pseudomonadati</taxon>
        <taxon>Bacteroidota</taxon>
        <taxon>Chitinophagia</taxon>
        <taxon>Chitinophagales</taxon>
        <taxon>Chitinophagaceae</taxon>
        <taxon>Chitinophaga</taxon>
    </lineage>
</organism>
<keyword evidence="1" id="KW-0732">Signal</keyword>
<evidence type="ECO:0000256" key="1">
    <source>
        <dbReference type="SAM" id="SignalP"/>
    </source>
</evidence>
<name>A0A6N8JF13_9BACT</name>
<feature type="chain" id="PRO_5027083201" evidence="1">
    <location>
        <begin position="20"/>
        <end position="166"/>
    </location>
</feature>
<dbReference type="RefSeq" id="WP_157302628.1">
    <property type="nucleotide sequence ID" value="NZ_BAAAZB010000001.1"/>
</dbReference>
<dbReference type="OrthoDB" id="657433at2"/>